<reference evidence="2 3" key="1">
    <citation type="submission" date="2016-10" db="EMBL/GenBank/DDBJ databases">
        <authorList>
            <person name="de Groot N.N."/>
        </authorList>
    </citation>
    <scope>NUCLEOTIDE SEQUENCE [LARGE SCALE GENOMIC DNA]</scope>
    <source>
        <strain evidence="2 3">DSM 22274</strain>
    </source>
</reference>
<dbReference type="Proteomes" id="UP000182725">
    <property type="component" value="Unassembled WGS sequence"/>
</dbReference>
<organism evidence="2 3">
    <name type="scientific">Arthrobacter alpinus</name>
    <dbReference type="NCBI Taxonomy" id="656366"/>
    <lineage>
        <taxon>Bacteria</taxon>
        <taxon>Bacillati</taxon>
        <taxon>Actinomycetota</taxon>
        <taxon>Actinomycetes</taxon>
        <taxon>Micrococcales</taxon>
        <taxon>Micrococcaceae</taxon>
        <taxon>Arthrobacter</taxon>
    </lineage>
</organism>
<proteinExistence type="predicted"/>
<dbReference type="RefSeq" id="WP_074711999.1">
    <property type="nucleotide sequence ID" value="NZ_FNTV01000001.1"/>
</dbReference>
<evidence type="ECO:0000256" key="1">
    <source>
        <dbReference type="SAM" id="MobiDB-lite"/>
    </source>
</evidence>
<dbReference type="AlphaFoldDB" id="A0A1H5M162"/>
<evidence type="ECO:0000313" key="2">
    <source>
        <dbReference type="EMBL" id="SEE82970.1"/>
    </source>
</evidence>
<name>A0A1H5M162_9MICC</name>
<sequence>MTNDLFRDLLDGRIPMPAKPKPPTLAEAAQGIWDAFTDVFQQLSEAVQPTIKALQDLGVIATQPPTDPRERALWTQLHRGTGPAPEPLRTRGRTNRYQTKG</sequence>
<dbReference type="EMBL" id="FNTV01000001">
    <property type="protein sequence ID" value="SEE82970.1"/>
    <property type="molecule type" value="Genomic_DNA"/>
</dbReference>
<gene>
    <name evidence="2" type="ORF">SAMN04489740_2702</name>
</gene>
<feature type="region of interest" description="Disordered" evidence="1">
    <location>
        <begin position="77"/>
        <end position="101"/>
    </location>
</feature>
<accession>A0A1H5M162</accession>
<evidence type="ECO:0000313" key="3">
    <source>
        <dbReference type="Proteomes" id="UP000182725"/>
    </source>
</evidence>
<protein>
    <submittedName>
        <fullName evidence="2">Uncharacterized protein</fullName>
    </submittedName>
</protein>